<evidence type="ECO:0000256" key="5">
    <source>
        <dbReference type="ARBA" id="ARBA00023125"/>
    </source>
</evidence>
<feature type="domain" description="SpoVT-AbrB" evidence="7">
    <location>
        <begin position="6"/>
        <end position="48"/>
    </location>
</feature>
<gene>
    <name evidence="8" type="ORF">LCGC14_2197950</name>
</gene>
<dbReference type="NCBIfam" id="TIGR00242">
    <property type="entry name" value="division/cell wall cluster transcriptional repressor MraZ"/>
    <property type="match status" value="1"/>
</dbReference>
<evidence type="ECO:0000313" key="8">
    <source>
        <dbReference type="EMBL" id="KKL61175.1"/>
    </source>
</evidence>
<dbReference type="PANTHER" id="PTHR34701:SF1">
    <property type="entry name" value="TRANSCRIPTIONAL REGULATOR MRAZ"/>
    <property type="match status" value="1"/>
</dbReference>
<dbReference type="SUPFAM" id="SSF89447">
    <property type="entry name" value="AbrB/MazE/MraZ-like"/>
    <property type="match status" value="1"/>
</dbReference>
<dbReference type="GO" id="GO:0003700">
    <property type="term" value="F:DNA-binding transcription factor activity"/>
    <property type="evidence" value="ECO:0007669"/>
    <property type="project" value="InterPro"/>
</dbReference>
<dbReference type="InterPro" id="IPR020603">
    <property type="entry name" value="MraZ_dom"/>
</dbReference>
<dbReference type="InterPro" id="IPR037914">
    <property type="entry name" value="SpoVT-AbrB_sf"/>
</dbReference>
<dbReference type="Pfam" id="PF02381">
    <property type="entry name" value="MraZ"/>
    <property type="match status" value="2"/>
</dbReference>
<proteinExistence type="inferred from homology"/>
<evidence type="ECO:0000256" key="3">
    <source>
        <dbReference type="ARBA" id="ARBA00022737"/>
    </source>
</evidence>
<dbReference type="InterPro" id="IPR035642">
    <property type="entry name" value="MraZ_N"/>
</dbReference>
<reference evidence="8" key="1">
    <citation type="journal article" date="2015" name="Nature">
        <title>Complex archaea that bridge the gap between prokaryotes and eukaryotes.</title>
        <authorList>
            <person name="Spang A."/>
            <person name="Saw J.H."/>
            <person name="Jorgensen S.L."/>
            <person name="Zaremba-Niedzwiedzka K."/>
            <person name="Martijn J."/>
            <person name="Lind A.E."/>
            <person name="van Eijk R."/>
            <person name="Schleper C."/>
            <person name="Guy L."/>
            <person name="Ettema T.J."/>
        </authorList>
    </citation>
    <scope>NUCLEOTIDE SEQUENCE</scope>
</reference>
<dbReference type="PANTHER" id="PTHR34701">
    <property type="entry name" value="TRANSCRIPTIONAL REGULATOR MRAZ"/>
    <property type="match status" value="1"/>
</dbReference>
<protein>
    <recommendedName>
        <fullName evidence="1">Transcriptional regulator MraZ</fullName>
    </recommendedName>
</protein>
<keyword evidence="3" id="KW-0677">Repeat</keyword>
<evidence type="ECO:0000256" key="1">
    <source>
        <dbReference type="ARBA" id="ARBA00013860"/>
    </source>
</evidence>
<keyword evidence="2" id="KW-0963">Cytoplasm</keyword>
<dbReference type="GO" id="GO:0000976">
    <property type="term" value="F:transcription cis-regulatory region binding"/>
    <property type="evidence" value="ECO:0007669"/>
    <property type="project" value="TreeGrafter"/>
</dbReference>
<dbReference type="InterPro" id="IPR007159">
    <property type="entry name" value="SpoVT-AbrB_dom"/>
</dbReference>
<keyword evidence="5" id="KW-0238">DNA-binding</keyword>
<dbReference type="InterPro" id="IPR038619">
    <property type="entry name" value="MraZ_sf"/>
</dbReference>
<keyword evidence="4" id="KW-0805">Transcription regulation</keyword>
<dbReference type="CDD" id="cd16320">
    <property type="entry name" value="MraZ_N"/>
    <property type="match status" value="1"/>
</dbReference>
<dbReference type="AlphaFoldDB" id="A0A0F9FV05"/>
<dbReference type="GO" id="GO:2000143">
    <property type="term" value="P:negative regulation of DNA-templated transcription initiation"/>
    <property type="evidence" value="ECO:0007669"/>
    <property type="project" value="TreeGrafter"/>
</dbReference>
<organism evidence="8">
    <name type="scientific">marine sediment metagenome</name>
    <dbReference type="NCBI Taxonomy" id="412755"/>
    <lineage>
        <taxon>unclassified sequences</taxon>
        <taxon>metagenomes</taxon>
        <taxon>ecological metagenomes</taxon>
    </lineage>
</organism>
<accession>A0A0F9FV05</accession>
<keyword evidence="6" id="KW-0804">Transcription</keyword>
<evidence type="ECO:0000259" key="7">
    <source>
        <dbReference type="PROSITE" id="PS51740"/>
    </source>
</evidence>
<evidence type="ECO:0000256" key="4">
    <source>
        <dbReference type="ARBA" id="ARBA00023015"/>
    </source>
</evidence>
<dbReference type="CDD" id="cd16321">
    <property type="entry name" value="MraZ_C"/>
    <property type="match status" value="1"/>
</dbReference>
<dbReference type="EMBL" id="LAZR01028899">
    <property type="protein sequence ID" value="KKL61175.1"/>
    <property type="molecule type" value="Genomic_DNA"/>
</dbReference>
<dbReference type="InterPro" id="IPR035644">
    <property type="entry name" value="MraZ_C"/>
</dbReference>
<comment type="caution">
    <text evidence="8">The sequence shown here is derived from an EMBL/GenBank/DDBJ whole genome shotgun (WGS) entry which is preliminary data.</text>
</comment>
<dbReference type="InterPro" id="IPR003444">
    <property type="entry name" value="MraZ"/>
</dbReference>
<evidence type="ECO:0000256" key="6">
    <source>
        <dbReference type="ARBA" id="ARBA00023163"/>
    </source>
</evidence>
<dbReference type="HAMAP" id="MF_01008">
    <property type="entry name" value="MraZ"/>
    <property type="match status" value="1"/>
</dbReference>
<dbReference type="Gene3D" id="3.40.1550.20">
    <property type="entry name" value="Transcriptional regulator MraZ domain"/>
    <property type="match status" value="1"/>
</dbReference>
<evidence type="ECO:0000256" key="2">
    <source>
        <dbReference type="ARBA" id="ARBA00022490"/>
    </source>
</evidence>
<feature type="domain" description="SpoVT-AbrB" evidence="7">
    <location>
        <begin position="77"/>
        <end position="120"/>
    </location>
</feature>
<dbReference type="PROSITE" id="PS51740">
    <property type="entry name" value="SPOVT_ABRB"/>
    <property type="match status" value="2"/>
</dbReference>
<name>A0A0F9FV05_9ZZZZ</name>
<sequence>MAFRGTYEHTVDDRGRVAIPARYRHEFAEGVVLTLSPEGCVEVYTQQGFDDTANLVTAEPATRLRGRRLRRGFFARSWDAELDRQGRILIPAQLRETAQLNGAVIINGRRECLEVWSRDRWEEELKQVQAAYAAELESLG</sequence>